<proteinExistence type="predicted"/>
<dbReference type="AlphaFoldDB" id="A0A6A6U8Y4"/>
<evidence type="ECO:0000313" key="2">
    <source>
        <dbReference type="Proteomes" id="UP000799302"/>
    </source>
</evidence>
<dbReference type="Proteomes" id="UP000799302">
    <property type="component" value="Unassembled WGS sequence"/>
</dbReference>
<dbReference type="EMBL" id="MU004237">
    <property type="protein sequence ID" value="KAF2667354.1"/>
    <property type="molecule type" value="Genomic_DNA"/>
</dbReference>
<accession>A0A6A6U8Y4</accession>
<sequence length="104" mass="11797">MIFHASSQIHGAEAVYWLSRSYGSKSGSHVTPAKDMKDWLISLVVQEDPNSLTWSPSLTKPACPKYGSERRTLFVTEQGVQNLMDMDMAEKCDFWNNNSQITRI</sequence>
<name>A0A6A6U8Y4_9PEZI</name>
<protein>
    <submittedName>
        <fullName evidence="1">Uncharacterized protein</fullName>
    </submittedName>
</protein>
<gene>
    <name evidence="1" type="ORF">BT63DRAFT_456658</name>
</gene>
<organism evidence="1 2">
    <name type="scientific">Microthyrium microscopicum</name>
    <dbReference type="NCBI Taxonomy" id="703497"/>
    <lineage>
        <taxon>Eukaryota</taxon>
        <taxon>Fungi</taxon>
        <taxon>Dikarya</taxon>
        <taxon>Ascomycota</taxon>
        <taxon>Pezizomycotina</taxon>
        <taxon>Dothideomycetes</taxon>
        <taxon>Dothideomycetes incertae sedis</taxon>
        <taxon>Microthyriales</taxon>
        <taxon>Microthyriaceae</taxon>
        <taxon>Microthyrium</taxon>
    </lineage>
</organism>
<evidence type="ECO:0000313" key="1">
    <source>
        <dbReference type="EMBL" id="KAF2667354.1"/>
    </source>
</evidence>
<keyword evidence="2" id="KW-1185">Reference proteome</keyword>
<reference evidence="1" key="1">
    <citation type="journal article" date="2020" name="Stud. Mycol.">
        <title>101 Dothideomycetes genomes: a test case for predicting lifestyles and emergence of pathogens.</title>
        <authorList>
            <person name="Haridas S."/>
            <person name="Albert R."/>
            <person name="Binder M."/>
            <person name="Bloem J."/>
            <person name="Labutti K."/>
            <person name="Salamov A."/>
            <person name="Andreopoulos B."/>
            <person name="Baker S."/>
            <person name="Barry K."/>
            <person name="Bills G."/>
            <person name="Bluhm B."/>
            <person name="Cannon C."/>
            <person name="Castanera R."/>
            <person name="Culley D."/>
            <person name="Daum C."/>
            <person name="Ezra D."/>
            <person name="Gonzalez J."/>
            <person name="Henrissat B."/>
            <person name="Kuo A."/>
            <person name="Liang C."/>
            <person name="Lipzen A."/>
            <person name="Lutzoni F."/>
            <person name="Magnuson J."/>
            <person name="Mondo S."/>
            <person name="Nolan M."/>
            <person name="Ohm R."/>
            <person name="Pangilinan J."/>
            <person name="Park H.-J."/>
            <person name="Ramirez L."/>
            <person name="Alfaro M."/>
            <person name="Sun H."/>
            <person name="Tritt A."/>
            <person name="Yoshinaga Y."/>
            <person name="Zwiers L.-H."/>
            <person name="Turgeon B."/>
            <person name="Goodwin S."/>
            <person name="Spatafora J."/>
            <person name="Crous P."/>
            <person name="Grigoriev I."/>
        </authorList>
    </citation>
    <scope>NUCLEOTIDE SEQUENCE</scope>
    <source>
        <strain evidence="1">CBS 115976</strain>
    </source>
</reference>